<comment type="similarity">
    <text evidence="2">Belongs to the peptidase A24 family.</text>
</comment>
<dbReference type="STRING" id="1423782.FD32_GL000328"/>
<dbReference type="PANTHER" id="PTHR30487:SF0">
    <property type="entry name" value="PREPILIN LEADER PEPTIDASE_N-METHYLTRANSFERASE-RELATED"/>
    <property type="match status" value="1"/>
</dbReference>
<feature type="transmembrane region" description="Helical" evidence="7">
    <location>
        <begin position="211"/>
        <end position="228"/>
    </location>
</feature>
<accession>A0A0R1XFB0</accession>
<evidence type="ECO:0000259" key="8">
    <source>
        <dbReference type="Pfam" id="PF01478"/>
    </source>
</evidence>
<evidence type="ECO:0000256" key="5">
    <source>
        <dbReference type="ARBA" id="ARBA00022989"/>
    </source>
</evidence>
<reference evidence="10 11" key="1">
    <citation type="journal article" date="2015" name="Genome Announc.">
        <title>Expanding the biotechnology potential of lactobacilli through comparative genomics of 213 strains and associated genera.</title>
        <authorList>
            <person name="Sun Z."/>
            <person name="Harris H.M."/>
            <person name="McCann A."/>
            <person name="Guo C."/>
            <person name="Argimon S."/>
            <person name="Zhang W."/>
            <person name="Yang X."/>
            <person name="Jeffery I.B."/>
            <person name="Cooney J.C."/>
            <person name="Kagawa T.F."/>
            <person name="Liu W."/>
            <person name="Song Y."/>
            <person name="Salvetti E."/>
            <person name="Wrobel A."/>
            <person name="Rasinkangas P."/>
            <person name="Parkhill J."/>
            <person name="Rea M.C."/>
            <person name="O'Sullivan O."/>
            <person name="Ritari J."/>
            <person name="Douillard F.P."/>
            <person name="Paul Ross R."/>
            <person name="Yang R."/>
            <person name="Briner A.E."/>
            <person name="Felis G.E."/>
            <person name="de Vos W.M."/>
            <person name="Barrangou R."/>
            <person name="Klaenhammer T.R."/>
            <person name="Caufield P.W."/>
            <person name="Cui Y."/>
            <person name="Zhang H."/>
            <person name="O'Toole P.W."/>
        </authorList>
    </citation>
    <scope>NUCLEOTIDE SEQUENCE [LARGE SCALE GENOMIC DNA]</scope>
    <source>
        <strain evidence="10 11">DSM 6035</strain>
    </source>
</reference>
<proteinExistence type="inferred from homology"/>
<feature type="domain" description="Prepilin type IV endopeptidase peptidase" evidence="8">
    <location>
        <begin position="105"/>
        <end position="203"/>
    </location>
</feature>
<dbReference type="InterPro" id="IPR010627">
    <property type="entry name" value="Prepilin_pept_A24_N"/>
</dbReference>
<dbReference type="InterPro" id="IPR000045">
    <property type="entry name" value="Prepilin_IV_endopep_pep"/>
</dbReference>
<evidence type="ECO:0000256" key="2">
    <source>
        <dbReference type="ARBA" id="ARBA00005801"/>
    </source>
</evidence>
<comment type="caution">
    <text evidence="10">The sequence shown here is derived from an EMBL/GenBank/DDBJ whole genome shotgun (WGS) entry which is preliminary data.</text>
</comment>
<evidence type="ECO:0000313" key="11">
    <source>
        <dbReference type="Proteomes" id="UP000051412"/>
    </source>
</evidence>
<evidence type="ECO:0000256" key="7">
    <source>
        <dbReference type="SAM" id="Phobius"/>
    </source>
</evidence>
<sequence length="233" mass="25983">MLILFFTSYYFLIGTVLASFAALCGQRIGSQQCPWAPPRSYCDACHIRLRWWQLIPILGYLIQGGHCHYCRQPIPVFFPLSELLAGTAAALLCGPGLGDSAAFFIVITTLVGLASNDFFYQFIYPVGLLGLFPLFFCTHHQNWTWENMIASALLLLFLACCCLTSYLGIGDGEFLLVVTFTIGWYPTLYVIMLGSFFTLLLTLRMPIKEKIPFIPGLAAALAMVLILLKNEII</sequence>
<dbReference type="PANTHER" id="PTHR30487">
    <property type="entry name" value="TYPE 4 PREPILIN-LIKE PROTEINS LEADER PEPTIDE-PROCESSING ENZYME"/>
    <property type="match status" value="1"/>
</dbReference>
<feature type="transmembrane region" description="Helical" evidence="7">
    <location>
        <begin position="6"/>
        <end position="25"/>
    </location>
</feature>
<keyword evidence="6 7" id="KW-0472">Membrane</keyword>
<dbReference type="PATRIC" id="fig|1423782.4.peg.335"/>
<keyword evidence="3" id="KW-1003">Cell membrane</keyword>
<evidence type="ECO:0000256" key="4">
    <source>
        <dbReference type="ARBA" id="ARBA00022692"/>
    </source>
</evidence>
<protein>
    <submittedName>
        <fullName evidence="10">Bacterial peptidase A24, N-terminal domain protein</fullName>
    </submittedName>
</protein>
<evidence type="ECO:0000256" key="6">
    <source>
        <dbReference type="ARBA" id="ARBA00023136"/>
    </source>
</evidence>
<feature type="transmembrane region" description="Helical" evidence="7">
    <location>
        <begin position="149"/>
        <end position="169"/>
    </location>
</feature>
<feature type="domain" description="Prepilin peptidase A24 N-terminal" evidence="9">
    <location>
        <begin position="12"/>
        <end position="92"/>
    </location>
</feature>
<keyword evidence="4 7" id="KW-0812">Transmembrane</keyword>
<feature type="transmembrane region" description="Helical" evidence="7">
    <location>
        <begin position="83"/>
        <end position="112"/>
    </location>
</feature>
<name>A0A0R1XFB0_9LACO</name>
<keyword evidence="11" id="KW-1185">Reference proteome</keyword>
<evidence type="ECO:0000259" key="9">
    <source>
        <dbReference type="Pfam" id="PF06750"/>
    </source>
</evidence>
<dbReference type="InterPro" id="IPR050882">
    <property type="entry name" value="Prepilin_peptidase/N-MTase"/>
</dbReference>
<dbReference type="GO" id="GO:0004190">
    <property type="term" value="F:aspartic-type endopeptidase activity"/>
    <property type="evidence" value="ECO:0007669"/>
    <property type="project" value="InterPro"/>
</dbReference>
<dbReference type="GO" id="GO:0005886">
    <property type="term" value="C:plasma membrane"/>
    <property type="evidence" value="ECO:0007669"/>
    <property type="project" value="UniProtKB-SubCell"/>
</dbReference>
<dbReference type="EMBL" id="AZGM01000078">
    <property type="protein sequence ID" value="KRM26633.1"/>
    <property type="molecule type" value="Genomic_DNA"/>
</dbReference>
<evidence type="ECO:0000256" key="3">
    <source>
        <dbReference type="ARBA" id="ARBA00022475"/>
    </source>
</evidence>
<organism evidence="10 11">
    <name type="scientific">Limosilactobacillus panis DSM 6035</name>
    <dbReference type="NCBI Taxonomy" id="1423782"/>
    <lineage>
        <taxon>Bacteria</taxon>
        <taxon>Bacillati</taxon>
        <taxon>Bacillota</taxon>
        <taxon>Bacilli</taxon>
        <taxon>Lactobacillales</taxon>
        <taxon>Lactobacillaceae</taxon>
        <taxon>Limosilactobacillus</taxon>
    </lineage>
</organism>
<feature type="transmembrane region" description="Helical" evidence="7">
    <location>
        <begin position="175"/>
        <end position="199"/>
    </location>
</feature>
<dbReference type="Pfam" id="PF01478">
    <property type="entry name" value="Peptidase_A24"/>
    <property type="match status" value="1"/>
</dbReference>
<evidence type="ECO:0000256" key="1">
    <source>
        <dbReference type="ARBA" id="ARBA00004651"/>
    </source>
</evidence>
<comment type="subcellular location">
    <subcellularLocation>
        <location evidence="1">Cell membrane</location>
        <topology evidence="1">Multi-pass membrane protein</topology>
    </subcellularLocation>
</comment>
<dbReference type="Pfam" id="PF06750">
    <property type="entry name" value="A24_N_bact"/>
    <property type="match status" value="1"/>
</dbReference>
<gene>
    <name evidence="10" type="ORF">FD32_GL000328</name>
</gene>
<evidence type="ECO:0000313" key="10">
    <source>
        <dbReference type="EMBL" id="KRM26633.1"/>
    </source>
</evidence>
<keyword evidence="5 7" id="KW-1133">Transmembrane helix</keyword>
<dbReference type="Proteomes" id="UP000051412">
    <property type="component" value="Unassembled WGS sequence"/>
</dbReference>
<dbReference type="AlphaFoldDB" id="A0A0R1XFB0"/>
<dbReference type="GO" id="GO:0006465">
    <property type="term" value="P:signal peptide processing"/>
    <property type="evidence" value="ECO:0007669"/>
    <property type="project" value="TreeGrafter"/>
</dbReference>
<feature type="transmembrane region" description="Helical" evidence="7">
    <location>
        <begin position="118"/>
        <end position="137"/>
    </location>
</feature>